<dbReference type="InterPro" id="IPR006202">
    <property type="entry name" value="Neur_chan_lig-bd"/>
</dbReference>
<evidence type="ECO:0000256" key="14">
    <source>
        <dbReference type="ARBA" id="ARBA00034099"/>
    </source>
</evidence>
<feature type="chain" id="PRO_5022273010" description="Neuronal acetylcholine receptor subunit alpha-6" evidence="15">
    <location>
        <begin position="21"/>
        <end position="458"/>
    </location>
</feature>
<feature type="domain" description="Neurotransmitter-gated ion-channel transmembrane" evidence="17">
    <location>
        <begin position="240"/>
        <end position="448"/>
    </location>
</feature>
<dbReference type="Pfam" id="PF02931">
    <property type="entry name" value="Neur_chan_LBD"/>
    <property type="match status" value="1"/>
</dbReference>
<keyword evidence="1 15" id="KW-0813">Transport</keyword>
<evidence type="ECO:0008006" key="20">
    <source>
        <dbReference type="Google" id="ProtNLM"/>
    </source>
</evidence>
<keyword evidence="3 15" id="KW-0812">Transmembrane</keyword>
<dbReference type="NCBIfam" id="TIGR00860">
    <property type="entry name" value="LIC"/>
    <property type="match status" value="1"/>
</dbReference>
<evidence type="ECO:0000256" key="11">
    <source>
        <dbReference type="ARBA" id="ARBA00023180"/>
    </source>
</evidence>
<dbReference type="AlphaFoldDB" id="E4X6V2"/>
<evidence type="ECO:0000256" key="13">
    <source>
        <dbReference type="ARBA" id="ARBA00023303"/>
    </source>
</evidence>
<feature type="transmembrane region" description="Helical" evidence="15">
    <location>
        <begin position="234"/>
        <end position="258"/>
    </location>
</feature>
<dbReference type="CDD" id="cd19064">
    <property type="entry name" value="LGIC_TM_nAChR"/>
    <property type="match status" value="1"/>
</dbReference>
<dbReference type="PANTHER" id="PTHR18945">
    <property type="entry name" value="NEUROTRANSMITTER GATED ION CHANNEL"/>
    <property type="match status" value="1"/>
</dbReference>
<evidence type="ECO:0000259" key="16">
    <source>
        <dbReference type="Pfam" id="PF02931"/>
    </source>
</evidence>
<dbReference type="Gene3D" id="1.20.58.390">
    <property type="entry name" value="Neurotransmitter-gated ion-channel transmembrane domain"/>
    <property type="match status" value="2"/>
</dbReference>
<dbReference type="EMBL" id="FN653027">
    <property type="protein sequence ID" value="CBY08040.1"/>
    <property type="molecule type" value="Genomic_DNA"/>
</dbReference>
<dbReference type="SUPFAM" id="SSF90112">
    <property type="entry name" value="Neurotransmitter-gated ion-channel transmembrane pore"/>
    <property type="match status" value="1"/>
</dbReference>
<evidence type="ECO:0000256" key="1">
    <source>
        <dbReference type="ARBA" id="ARBA00022448"/>
    </source>
</evidence>
<dbReference type="PRINTS" id="PR00252">
    <property type="entry name" value="NRIONCHANNEL"/>
</dbReference>
<dbReference type="InterPro" id="IPR036734">
    <property type="entry name" value="Neur_chan_lig-bd_sf"/>
</dbReference>
<keyword evidence="12" id="KW-1071">Ligand-gated ion channel</keyword>
<dbReference type="InterPro" id="IPR036719">
    <property type="entry name" value="Neuro-gated_channel_TM_sf"/>
</dbReference>
<keyword evidence="2" id="KW-1003">Cell membrane</keyword>
<dbReference type="GO" id="GO:0004888">
    <property type="term" value="F:transmembrane signaling receptor activity"/>
    <property type="evidence" value="ECO:0007669"/>
    <property type="project" value="InterPro"/>
</dbReference>
<evidence type="ECO:0000256" key="4">
    <source>
        <dbReference type="ARBA" id="ARBA00022729"/>
    </source>
</evidence>
<keyword evidence="13 15" id="KW-0407">Ion channel</keyword>
<dbReference type="Gene3D" id="2.70.170.10">
    <property type="entry name" value="Neurotransmitter-gated ion-channel ligand-binding domain"/>
    <property type="match status" value="1"/>
</dbReference>
<dbReference type="FunFam" id="2.70.170.10:FF:000005">
    <property type="entry name" value="Neuronal nicotinic acetylcholine receptor alpha4 subunit"/>
    <property type="match status" value="1"/>
</dbReference>
<evidence type="ECO:0000256" key="2">
    <source>
        <dbReference type="ARBA" id="ARBA00022475"/>
    </source>
</evidence>
<feature type="transmembrane region" description="Helical" evidence="15">
    <location>
        <begin position="431"/>
        <end position="449"/>
    </location>
</feature>
<evidence type="ECO:0000256" key="8">
    <source>
        <dbReference type="ARBA" id="ARBA00023136"/>
    </source>
</evidence>
<dbReference type="InterPro" id="IPR002394">
    <property type="entry name" value="Nicotinic_acetylcholine_rcpt"/>
</dbReference>
<comment type="subcellular location">
    <subcellularLocation>
        <location evidence="14">Synaptic cell membrane</location>
        <topology evidence="14">Multi-pass membrane protein</topology>
    </subcellularLocation>
</comment>
<sequence>MNVMTALCRIITIFAICVAAQPSNLTAIKGQNEKDLYDKLFKNYNKWIRPVKNSSASIPITFELFIAQLIQINEVSQMMETKLWLKQSWTDSFLRWNPAEFRNLSQMRIPAEKIWRPDIVLYNTAVGDFQAQQKTKAVIKNDGTVTWMPPAIFKSSCSIDVTYFPFDAQNCTMKFGSWTNDQSRIDLIMIGNQSNQASYWESGEWEILDSGKYNCCENIFIDIVYSFHIRRLPLFYTINLIIPCLLISFLTVLVFYLPSDSGEKITLCISVLLTLTVFLLVITEIIPSTSLVVPLIGEYLLFTMIFVTLSVMISVFVLNIHYRNPAMHRLPSWINLIFLQFIPRVLLMTRPKSQEILTSKITCFDKHVLAQPFPHFNTILTLPHTLSKPKVHQKINSMKSVSRISEHLREQEDTLQAENDWKFVAMIIDRCFLWIFVIVCTVGTTVLFVQPLGTPTYK</sequence>
<dbReference type="PRINTS" id="PR00254">
    <property type="entry name" value="NICOTINICR"/>
</dbReference>
<dbReference type="InterPro" id="IPR006201">
    <property type="entry name" value="Neur_channel"/>
</dbReference>
<keyword evidence="4 15" id="KW-0732">Signal</keyword>
<keyword evidence="7 15" id="KW-0406">Ion transport</keyword>
<keyword evidence="9" id="KW-1015">Disulfide bond</keyword>
<comment type="similarity">
    <text evidence="15">Belongs to the ligand-gated ion channel (TC 1.A.9) family.</text>
</comment>
<evidence type="ECO:0000259" key="17">
    <source>
        <dbReference type="Pfam" id="PF02932"/>
    </source>
</evidence>
<keyword evidence="8 15" id="KW-0472">Membrane</keyword>
<feature type="transmembrane region" description="Helical" evidence="15">
    <location>
        <begin position="265"/>
        <end position="287"/>
    </location>
</feature>
<keyword evidence="19" id="KW-1185">Reference proteome</keyword>
<organism evidence="18">
    <name type="scientific">Oikopleura dioica</name>
    <name type="common">Tunicate</name>
    <dbReference type="NCBI Taxonomy" id="34765"/>
    <lineage>
        <taxon>Eukaryota</taxon>
        <taxon>Metazoa</taxon>
        <taxon>Chordata</taxon>
        <taxon>Tunicata</taxon>
        <taxon>Appendicularia</taxon>
        <taxon>Copelata</taxon>
        <taxon>Oikopleuridae</taxon>
        <taxon>Oikopleura</taxon>
    </lineage>
</organism>
<dbReference type="InParanoid" id="E4X6V2"/>
<evidence type="ECO:0000313" key="18">
    <source>
        <dbReference type="EMBL" id="CBY08040.1"/>
    </source>
</evidence>
<dbReference type="SUPFAM" id="SSF63712">
    <property type="entry name" value="Nicotinic receptor ligand binding domain-like"/>
    <property type="match status" value="1"/>
</dbReference>
<keyword evidence="10" id="KW-0675">Receptor</keyword>
<keyword evidence="6" id="KW-0770">Synapse</keyword>
<dbReference type="InterPro" id="IPR006029">
    <property type="entry name" value="Neurotrans-gated_channel_TM"/>
</dbReference>
<evidence type="ECO:0000256" key="6">
    <source>
        <dbReference type="ARBA" id="ARBA00023018"/>
    </source>
</evidence>
<dbReference type="GO" id="GO:0045211">
    <property type="term" value="C:postsynaptic membrane"/>
    <property type="evidence" value="ECO:0007669"/>
    <property type="project" value="InterPro"/>
</dbReference>
<reference evidence="18" key="1">
    <citation type="journal article" date="2010" name="Science">
        <title>Plasticity of animal genome architecture unmasked by rapid evolution of a pelagic tunicate.</title>
        <authorList>
            <person name="Denoeud F."/>
            <person name="Henriet S."/>
            <person name="Mungpakdee S."/>
            <person name="Aury J.M."/>
            <person name="Da Silva C."/>
            <person name="Brinkmann H."/>
            <person name="Mikhaleva J."/>
            <person name="Olsen L.C."/>
            <person name="Jubin C."/>
            <person name="Canestro C."/>
            <person name="Bouquet J.M."/>
            <person name="Danks G."/>
            <person name="Poulain J."/>
            <person name="Campsteijn C."/>
            <person name="Adamski M."/>
            <person name="Cross I."/>
            <person name="Yadetie F."/>
            <person name="Muffato M."/>
            <person name="Louis A."/>
            <person name="Butcher S."/>
            <person name="Tsagkogeorga G."/>
            <person name="Konrad A."/>
            <person name="Singh S."/>
            <person name="Jensen M.F."/>
            <person name="Cong E.H."/>
            <person name="Eikeseth-Otteraa H."/>
            <person name="Noel B."/>
            <person name="Anthouard V."/>
            <person name="Porcel B.M."/>
            <person name="Kachouri-Lafond R."/>
            <person name="Nishino A."/>
            <person name="Ugolini M."/>
            <person name="Chourrout P."/>
            <person name="Nishida H."/>
            <person name="Aasland R."/>
            <person name="Huzurbazar S."/>
            <person name="Westhof E."/>
            <person name="Delsuc F."/>
            <person name="Lehrach H."/>
            <person name="Reinhardt R."/>
            <person name="Weissenbach J."/>
            <person name="Roy S.W."/>
            <person name="Artiguenave F."/>
            <person name="Postlethwait J.H."/>
            <person name="Manak J.R."/>
            <person name="Thompson E.M."/>
            <person name="Jaillon O."/>
            <person name="Du Pasquier L."/>
            <person name="Boudinot P."/>
            <person name="Liberles D.A."/>
            <person name="Volff J.N."/>
            <person name="Philippe H."/>
            <person name="Lenhard B."/>
            <person name="Roest Crollius H."/>
            <person name="Wincker P."/>
            <person name="Chourrout D."/>
        </authorList>
    </citation>
    <scope>NUCLEOTIDE SEQUENCE [LARGE SCALE GENOMIC DNA]</scope>
</reference>
<protein>
    <recommendedName>
        <fullName evidence="20">Neuronal acetylcholine receptor subunit alpha-6</fullName>
    </recommendedName>
</protein>
<evidence type="ECO:0000256" key="10">
    <source>
        <dbReference type="ARBA" id="ARBA00023170"/>
    </source>
</evidence>
<dbReference type="FunFam" id="1.20.58.390:FF:000001">
    <property type="entry name" value="Neuronal nicotinic acetylcholine receptor subunit 3"/>
    <property type="match status" value="1"/>
</dbReference>
<dbReference type="InterPro" id="IPR018000">
    <property type="entry name" value="Neurotransmitter_ion_chnl_CS"/>
</dbReference>
<keyword evidence="11" id="KW-0325">Glycoprotein</keyword>
<dbReference type="GO" id="GO:0022848">
    <property type="term" value="F:acetylcholine-gated monoatomic cation-selective channel activity"/>
    <property type="evidence" value="ECO:0007669"/>
    <property type="project" value="InterPro"/>
</dbReference>
<evidence type="ECO:0000256" key="3">
    <source>
        <dbReference type="ARBA" id="ARBA00022692"/>
    </source>
</evidence>
<proteinExistence type="inferred from homology"/>
<evidence type="ECO:0000256" key="7">
    <source>
        <dbReference type="ARBA" id="ARBA00023065"/>
    </source>
</evidence>
<dbReference type="Proteomes" id="UP000001307">
    <property type="component" value="Unassembled WGS sequence"/>
</dbReference>
<feature type="signal peptide" evidence="15">
    <location>
        <begin position="1"/>
        <end position="20"/>
    </location>
</feature>
<feature type="domain" description="Neurotransmitter-gated ion-channel ligand-binding" evidence="16">
    <location>
        <begin position="33"/>
        <end position="232"/>
    </location>
</feature>
<feature type="transmembrane region" description="Helical" evidence="15">
    <location>
        <begin position="299"/>
        <end position="320"/>
    </location>
</feature>
<evidence type="ECO:0000313" key="19">
    <source>
        <dbReference type="Proteomes" id="UP000001307"/>
    </source>
</evidence>
<name>E4X6V2_OIKDI</name>
<gene>
    <name evidence="18" type="ORF">GSOID_T00003408001</name>
</gene>
<dbReference type="InterPro" id="IPR038050">
    <property type="entry name" value="Neuro_actylchol_rec"/>
</dbReference>
<evidence type="ECO:0000256" key="15">
    <source>
        <dbReference type="RuleBase" id="RU000687"/>
    </source>
</evidence>
<dbReference type="OrthoDB" id="5975154at2759"/>
<dbReference type="PROSITE" id="PS00236">
    <property type="entry name" value="NEUROTR_ION_CHANNEL"/>
    <property type="match status" value="1"/>
</dbReference>
<evidence type="ECO:0000256" key="12">
    <source>
        <dbReference type="ARBA" id="ARBA00023286"/>
    </source>
</evidence>
<accession>E4X6V2</accession>
<evidence type="ECO:0000256" key="9">
    <source>
        <dbReference type="ARBA" id="ARBA00023157"/>
    </source>
</evidence>
<dbReference type="Pfam" id="PF02932">
    <property type="entry name" value="Neur_chan_memb"/>
    <property type="match status" value="1"/>
</dbReference>
<keyword evidence="5 15" id="KW-1133">Transmembrane helix</keyword>
<evidence type="ECO:0000256" key="5">
    <source>
        <dbReference type="ARBA" id="ARBA00022989"/>
    </source>
</evidence>